<reference evidence="2 3" key="1">
    <citation type="submission" date="2024-09" db="EMBL/GenBank/DDBJ databases">
        <authorList>
            <person name="Sun Q."/>
            <person name="Mori K."/>
        </authorList>
    </citation>
    <scope>NUCLEOTIDE SEQUENCE [LARGE SCALE GENOMIC DNA]</scope>
    <source>
        <strain evidence="2 3">TBRC 0563</strain>
    </source>
</reference>
<proteinExistence type="predicted"/>
<dbReference type="InterPro" id="IPR040841">
    <property type="entry name" value="Luciferase_dom"/>
</dbReference>
<accession>A0ABV5YK83</accession>
<feature type="domain" description="Luciferase" evidence="1">
    <location>
        <begin position="45"/>
        <end position="108"/>
    </location>
</feature>
<gene>
    <name evidence="2" type="ORF">ACFFNX_25030</name>
</gene>
<dbReference type="Proteomes" id="UP001589627">
    <property type="component" value="Unassembled WGS sequence"/>
</dbReference>
<dbReference type="Pfam" id="PF17648">
    <property type="entry name" value="Luciferase"/>
    <property type="match status" value="1"/>
</dbReference>
<keyword evidence="3" id="KW-1185">Reference proteome</keyword>
<evidence type="ECO:0000313" key="3">
    <source>
        <dbReference type="Proteomes" id="UP001589627"/>
    </source>
</evidence>
<protein>
    <submittedName>
        <fullName evidence="2">Luciferase family protein</fullName>
    </submittedName>
</protein>
<dbReference type="RefSeq" id="WP_378206974.1">
    <property type="nucleotide sequence ID" value="NZ_JBHLZP010000202.1"/>
</dbReference>
<comment type="caution">
    <text evidence="2">The sequence shown here is derived from an EMBL/GenBank/DDBJ whole genome shotgun (WGS) entry which is preliminary data.</text>
</comment>
<sequence>MKTLDQSAGSLAGRLTAQLDAWPAVRAGRAECGVGTGFSPAQRVGAQIVHLHGGAEAAVHLTRPVIARLGDVLLKSGRVAVTPGDDWVRVRIDTESDVALVMSLASVAIQANGPSGTAAQNVAISPCHAGSSG</sequence>
<dbReference type="EMBL" id="JBHLZP010000202">
    <property type="protein sequence ID" value="MFB9835451.1"/>
    <property type="molecule type" value="Genomic_DNA"/>
</dbReference>
<organism evidence="2 3">
    <name type="scientific">Actinoallomurus acaciae</name>
    <dbReference type="NCBI Taxonomy" id="502577"/>
    <lineage>
        <taxon>Bacteria</taxon>
        <taxon>Bacillati</taxon>
        <taxon>Actinomycetota</taxon>
        <taxon>Actinomycetes</taxon>
        <taxon>Streptosporangiales</taxon>
        <taxon>Thermomonosporaceae</taxon>
        <taxon>Actinoallomurus</taxon>
    </lineage>
</organism>
<evidence type="ECO:0000313" key="2">
    <source>
        <dbReference type="EMBL" id="MFB9835451.1"/>
    </source>
</evidence>
<evidence type="ECO:0000259" key="1">
    <source>
        <dbReference type="Pfam" id="PF17648"/>
    </source>
</evidence>
<name>A0ABV5YK83_9ACTN</name>